<reference evidence="5" key="1">
    <citation type="submission" date="2016-10" db="EMBL/GenBank/DDBJ databases">
        <authorList>
            <person name="Varghese N."/>
            <person name="Submissions S."/>
        </authorList>
    </citation>
    <scope>NUCLEOTIDE SEQUENCE [LARGE SCALE GENOMIC DNA]</scope>
    <source>
        <strain evidence="5">DSM 44993</strain>
    </source>
</reference>
<evidence type="ECO:0000256" key="2">
    <source>
        <dbReference type="SAM" id="SignalP"/>
    </source>
</evidence>
<dbReference type="PROSITE" id="PS51318">
    <property type="entry name" value="TAT"/>
    <property type="match status" value="1"/>
</dbReference>
<dbReference type="EMBL" id="FOEF01000020">
    <property type="protein sequence ID" value="SEP52498.1"/>
    <property type="molecule type" value="Genomic_DNA"/>
</dbReference>
<accession>A0A1H8YM74</accession>
<dbReference type="InterPro" id="IPR005674">
    <property type="entry name" value="CocE/Ser_esterase"/>
</dbReference>
<dbReference type="SUPFAM" id="SSF53474">
    <property type="entry name" value="alpha/beta-Hydrolases"/>
    <property type="match status" value="1"/>
</dbReference>
<feature type="signal peptide" evidence="2">
    <location>
        <begin position="1"/>
        <end position="27"/>
    </location>
</feature>
<dbReference type="GO" id="GO:0008239">
    <property type="term" value="F:dipeptidyl-peptidase activity"/>
    <property type="evidence" value="ECO:0007669"/>
    <property type="project" value="InterPro"/>
</dbReference>
<dbReference type="RefSeq" id="WP_091625818.1">
    <property type="nucleotide sequence ID" value="NZ_FOEF01000020.1"/>
</dbReference>
<evidence type="ECO:0000256" key="1">
    <source>
        <dbReference type="ARBA" id="ARBA00022801"/>
    </source>
</evidence>
<dbReference type="AlphaFoldDB" id="A0A1H8YM74"/>
<sequence>MGKRRTLLSLGAGLSLIAATLTPAASAATPGSWQPDPAAYGVSAPVTTAVRMDDGVLISAEVVYPTDPATGARAAGRFPVLLTQNPYGAGRSDPASAGDYFVQRGYIYVASAIRGTGASGGQVSWFGQRQGRDGAALVGWAAHLAGSDGTVGLDGCSYLGVDQWFTAAAVGPRSALKAITPFCTDSDFYRDLTADGGIPTGFVAGIAHGEPRGPQDDPATDPQSVTIAQQANGGPRSYDNEYWQGLDVQRMMPAIVANGVPALTEAGWRDLFPGGNLGAYVAAQNAYFHRPLTAPVTAGEPVTGRYQAIVGPWTHGENVDGATLQNLRLEWFDTWLKGQRTGMADTATPLHLFENTAGRWVDTAAWPPARSAATYYLGDGTLSPAKPAAGTGTLSWAPATSANSLTYTSAPLTSPAVLDGPSGVTVYAASTAPEVQLTATLNVIAADGTVVKQADGVLLGSQRRLDPALSWYGGNGALLQPAHPFTRAARQPVVPGQVTRYDLSLLANFTRIDAGERIQLVLNSQAPANFHLPVVPTPQELAGLTGGAYTVAHGPVFASALNLPLAGPGLFRTSPVDWGPPA</sequence>
<dbReference type="Proteomes" id="UP000198582">
    <property type="component" value="Unassembled WGS sequence"/>
</dbReference>
<gene>
    <name evidence="4" type="ORF">SAMN04489732_120165</name>
</gene>
<dbReference type="Pfam" id="PF08530">
    <property type="entry name" value="PepX_C"/>
    <property type="match status" value="1"/>
</dbReference>
<proteinExistence type="predicted"/>
<dbReference type="SMART" id="SM00939">
    <property type="entry name" value="PepX_C"/>
    <property type="match status" value="1"/>
</dbReference>
<dbReference type="InterPro" id="IPR008979">
    <property type="entry name" value="Galactose-bd-like_sf"/>
</dbReference>
<dbReference type="Gene3D" id="3.40.50.1820">
    <property type="entry name" value="alpha/beta hydrolase"/>
    <property type="match status" value="2"/>
</dbReference>
<dbReference type="SUPFAM" id="SSF49785">
    <property type="entry name" value="Galactose-binding domain-like"/>
    <property type="match status" value="1"/>
</dbReference>
<evidence type="ECO:0000313" key="4">
    <source>
        <dbReference type="EMBL" id="SEP52498.1"/>
    </source>
</evidence>
<protein>
    <recommendedName>
        <fullName evidence="3">Xaa-Pro dipeptidyl-peptidase C-terminal domain-containing protein</fullName>
    </recommendedName>
</protein>
<dbReference type="InterPro" id="IPR013736">
    <property type="entry name" value="Xaa-Pro_dipept_C"/>
</dbReference>
<organism evidence="4 5">
    <name type="scientific">Amycolatopsis saalfeldensis</name>
    <dbReference type="NCBI Taxonomy" id="394193"/>
    <lineage>
        <taxon>Bacteria</taxon>
        <taxon>Bacillati</taxon>
        <taxon>Actinomycetota</taxon>
        <taxon>Actinomycetes</taxon>
        <taxon>Pseudonocardiales</taxon>
        <taxon>Pseudonocardiaceae</taxon>
        <taxon>Amycolatopsis</taxon>
    </lineage>
</organism>
<dbReference type="OrthoDB" id="5240615at2"/>
<keyword evidence="2" id="KW-0732">Signal</keyword>
<dbReference type="Pfam" id="PF02129">
    <property type="entry name" value="Peptidase_S15"/>
    <property type="match status" value="1"/>
</dbReference>
<evidence type="ECO:0000313" key="5">
    <source>
        <dbReference type="Proteomes" id="UP000198582"/>
    </source>
</evidence>
<dbReference type="Gene3D" id="2.60.120.260">
    <property type="entry name" value="Galactose-binding domain-like"/>
    <property type="match status" value="1"/>
</dbReference>
<dbReference type="InterPro" id="IPR000383">
    <property type="entry name" value="Xaa-Pro-like_dom"/>
</dbReference>
<keyword evidence="5" id="KW-1185">Reference proteome</keyword>
<evidence type="ECO:0000259" key="3">
    <source>
        <dbReference type="SMART" id="SM00939"/>
    </source>
</evidence>
<keyword evidence="1" id="KW-0378">Hydrolase</keyword>
<dbReference type="InterPro" id="IPR029058">
    <property type="entry name" value="AB_hydrolase_fold"/>
</dbReference>
<feature type="domain" description="Xaa-Pro dipeptidyl-peptidase C-terminal" evidence="3">
    <location>
        <begin position="329"/>
        <end position="562"/>
    </location>
</feature>
<feature type="chain" id="PRO_5011743599" description="Xaa-Pro dipeptidyl-peptidase C-terminal domain-containing protein" evidence="2">
    <location>
        <begin position="28"/>
        <end position="582"/>
    </location>
</feature>
<name>A0A1H8YM74_9PSEU</name>
<dbReference type="NCBIfam" id="TIGR00976">
    <property type="entry name" value="CocE_NonD"/>
    <property type="match status" value="1"/>
</dbReference>
<dbReference type="InterPro" id="IPR006311">
    <property type="entry name" value="TAT_signal"/>
</dbReference>